<dbReference type="Proteomes" id="UP000178486">
    <property type="component" value="Unassembled WGS sequence"/>
</dbReference>
<gene>
    <name evidence="1" type="ORF">A3B56_00560</name>
</gene>
<sequence>MKTVYFDSNIFMYLSESGYPQHDYCFALIEYCQHNQIQIKTSTEQFRRSFTFQRNTKHRKTE</sequence>
<evidence type="ECO:0000313" key="1">
    <source>
        <dbReference type="EMBL" id="OGK54150.1"/>
    </source>
</evidence>
<reference evidence="1 2" key="1">
    <citation type="journal article" date="2016" name="Nat. Commun.">
        <title>Thousands of microbial genomes shed light on interconnected biogeochemical processes in an aquifer system.</title>
        <authorList>
            <person name="Anantharaman K."/>
            <person name="Brown C.T."/>
            <person name="Hug L.A."/>
            <person name="Sharon I."/>
            <person name="Castelle C.J."/>
            <person name="Probst A.J."/>
            <person name="Thomas B.C."/>
            <person name="Singh A."/>
            <person name="Wilkins M.J."/>
            <person name="Karaoz U."/>
            <person name="Brodie E.L."/>
            <person name="Williams K.H."/>
            <person name="Hubbard S.S."/>
            <person name="Banfield J.F."/>
        </authorList>
    </citation>
    <scope>NUCLEOTIDE SEQUENCE [LARGE SCALE GENOMIC DNA]</scope>
</reference>
<comment type="caution">
    <text evidence="1">The sequence shown here is derived from an EMBL/GenBank/DDBJ whole genome shotgun (WGS) entry which is preliminary data.</text>
</comment>
<proteinExistence type="predicted"/>
<protein>
    <recommendedName>
        <fullName evidence="3">PIN domain-containing protein</fullName>
    </recommendedName>
</protein>
<organism evidence="1 2">
    <name type="scientific">Candidatus Roizmanbacteria bacterium RIFCSPLOWO2_01_FULL_45_11</name>
    <dbReference type="NCBI Taxonomy" id="1802070"/>
    <lineage>
        <taxon>Bacteria</taxon>
        <taxon>Candidatus Roizmaniibacteriota</taxon>
    </lineage>
</organism>
<name>A0A1F7JEV8_9BACT</name>
<evidence type="ECO:0000313" key="2">
    <source>
        <dbReference type="Proteomes" id="UP000178486"/>
    </source>
</evidence>
<dbReference type="EMBL" id="MGAU01000038">
    <property type="protein sequence ID" value="OGK54150.1"/>
    <property type="molecule type" value="Genomic_DNA"/>
</dbReference>
<evidence type="ECO:0008006" key="3">
    <source>
        <dbReference type="Google" id="ProtNLM"/>
    </source>
</evidence>
<dbReference type="AlphaFoldDB" id="A0A1F7JEV8"/>
<accession>A0A1F7JEV8</accession>